<dbReference type="Proteomes" id="UP000195602">
    <property type="component" value="Unassembled WGS sequence"/>
</dbReference>
<sequence length="471" mass="53856">MSTDTASAAATELERNKVSELEDGRKYPSYRWKNSFKDWWRQEFTKDYTDEKVEARLLSYLPFFPKSDGKRTAEIINTDIGQGNYIHEFCIENTETPSASSAVVKNDIKHIVLVHGYAASLGLFIDNFDQLSAVPGIKIHAIDLLGFGLSSRPKFPNFKVETKQDVYEVENWFIDSLEEWRKRRGIDRFVLIGHSFGGYLSCAYTLKYNKDVTNTRTGVPEKMIDKLVLLSPVGVERNKSSLLMSQPTSPSQVSESQRRRENSHSEAIQVSEELNADQESIVQGEHDKAWAKEMTVDSNGQKMFKYLWEKHVSPFSIVRKSGPLRSKMISGWTTFRFSHVFKENPQHFQNIHDYFYRIFNGGGSGEYAITRVLSFGALARLPLLDRCPEKFVKMGLPTLWVYGDKDWMNEKAGFEMTKEINSLSEKAGLGKLASYGIIKNAGHHLYLDNPPDFTELIFGFLGLEKDWRGKD</sequence>
<dbReference type="PANTHER" id="PTHR42886">
    <property type="entry name" value="RE40534P-RELATED"/>
    <property type="match status" value="1"/>
</dbReference>
<dbReference type="GO" id="GO:0035965">
    <property type="term" value="P:cardiolipin acyl-chain remodeling"/>
    <property type="evidence" value="ECO:0007669"/>
    <property type="project" value="TreeGrafter"/>
</dbReference>
<dbReference type="EMBL" id="LYUB02000004">
    <property type="protein sequence ID" value="OVF09605.1"/>
    <property type="molecule type" value="Genomic_DNA"/>
</dbReference>
<feature type="compositionally biased region" description="Polar residues" evidence="1">
    <location>
        <begin position="240"/>
        <end position="255"/>
    </location>
</feature>
<evidence type="ECO:0000256" key="1">
    <source>
        <dbReference type="SAM" id="MobiDB-lite"/>
    </source>
</evidence>
<accession>A0AA91T303</accession>
<reference evidence="3 4" key="1">
    <citation type="submission" date="2017-04" db="EMBL/GenBank/DDBJ databases">
        <title>Draft genome of the yeast Clavispora lusitaniae type strain CBS 6936.</title>
        <authorList>
            <person name="Durrens P."/>
            <person name="Klopp C."/>
            <person name="Biteau N."/>
            <person name="Fitton-Ouhabi V."/>
            <person name="Dementhon K."/>
            <person name="Accoceberry I."/>
            <person name="Sherman D.J."/>
            <person name="Noel T."/>
        </authorList>
    </citation>
    <scope>NUCLEOTIDE SEQUENCE [LARGE SCALE GENOMIC DNA]</scope>
    <source>
        <strain evidence="3 4">CBS 6936</strain>
    </source>
</reference>
<dbReference type="GO" id="GO:0042171">
    <property type="term" value="F:lysophosphatidic acid acyltransferase activity"/>
    <property type="evidence" value="ECO:0007669"/>
    <property type="project" value="TreeGrafter"/>
</dbReference>
<name>A0AA91T303_CLALS</name>
<dbReference type="Pfam" id="PF00561">
    <property type="entry name" value="Abhydrolase_1"/>
    <property type="match status" value="1"/>
</dbReference>
<dbReference type="SUPFAM" id="SSF53474">
    <property type="entry name" value="alpha/beta-Hydrolases"/>
    <property type="match status" value="1"/>
</dbReference>
<evidence type="ECO:0000313" key="3">
    <source>
        <dbReference type="EMBL" id="OVF09605.1"/>
    </source>
</evidence>
<dbReference type="GO" id="GO:0006654">
    <property type="term" value="P:phosphatidic acid biosynthetic process"/>
    <property type="evidence" value="ECO:0007669"/>
    <property type="project" value="TreeGrafter"/>
</dbReference>
<dbReference type="GO" id="GO:0004623">
    <property type="term" value="F:phospholipase A2 activity"/>
    <property type="evidence" value="ECO:0007669"/>
    <property type="project" value="TreeGrafter"/>
</dbReference>
<dbReference type="KEGG" id="clus:A9F13_04g00814"/>
<feature type="region of interest" description="Disordered" evidence="1">
    <location>
        <begin position="240"/>
        <end position="266"/>
    </location>
</feature>
<proteinExistence type="predicted"/>
<evidence type="ECO:0000259" key="2">
    <source>
        <dbReference type="Pfam" id="PF00561"/>
    </source>
</evidence>
<dbReference type="Gene3D" id="3.40.50.1820">
    <property type="entry name" value="alpha/beta hydrolase"/>
    <property type="match status" value="1"/>
</dbReference>
<dbReference type="AlphaFoldDB" id="A0AA91T303"/>
<comment type="caution">
    <text evidence="3">The sequence shown here is derived from an EMBL/GenBank/DDBJ whole genome shotgun (WGS) entry which is preliminary data.</text>
</comment>
<protein>
    <submittedName>
        <fullName evidence="3">Cardiolipin-specific deacylase</fullName>
    </submittedName>
</protein>
<dbReference type="PANTHER" id="PTHR42886:SF23">
    <property type="entry name" value="1-ACYLGLYCEROL-3-PHOSPHATE O-ACYLTRANSFERASE ICT1-RELATED"/>
    <property type="match status" value="1"/>
</dbReference>
<dbReference type="GO" id="GO:0005743">
    <property type="term" value="C:mitochondrial inner membrane"/>
    <property type="evidence" value="ECO:0007669"/>
    <property type="project" value="TreeGrafter"/>
</dbReference>
<feature type="domain" description="AB hydrolase-1" evidence="2">
    <location>
        <begin position="109"/>
        <end position="450"/>
    </location>
</feature>
<dbReference type="InterPro" id="IPR000073">
    <property type="entry name" value="AB_hydrolase_1"/>
</dbReference>
<gene>
    <name evidence="3" type="ORF">A9F13_04g00814</name>
</gene>
<dbReference type="InterPro" id="IPR029058">
    <property type="entry name" value="AB_hydrolase_fold"/>
</dbReference>
<evidence type="ECO:0000313" key="4">
    <source>
        <dbReference type="Proteomes" id="UP000195602"/>
    </source>
</evidence>
<dbReference type="GO" id="GO:0055088">
    <property type="term" value="P:lipid homeostasis"/>
    <property type="evidence" value="ECO:0007669"/>
    <property type="project" value="TreeGrafter"/>
</dbReference>
<organism evidence="3 4">
    <name type="scientific">Clavispora lusitaniae</name>
    <name type="common">Candida lusitaniae</name>
    <dbReference type="NCBI Taxonomy" id="36911"/>
    <lineage>
        <taxon>Eukaryota</taxon>
        <taxon>Fungi</taxon>
        <taxon>Dikarya</taxon>
        <taxon>Ascomycota</taxon>
        <taxon>Saccharomycotina</taxon>
        <taxon>Pichiomycetes</taxon>
        <taxon>Metschnikowiaceae</taxon>
        <taxon>Clavispora</taxon>
    </lineage>
</organism>